<comment type="caution">
    <text evidence="1">The sequence shown here is derived from an EMBL/GenBank/DDBJ whole genome shotgun (WGS) entry which is preliminary data.</text>
</comment>
<dbReference type="Proteomes" id="UP001161325">
    <property type="component" value="Unassembled WGS sequence"/>
</dbReference>
<proteinExistence type="predicted"/>
<gene>
    <name evidence="1" type="ORF">rosag_43760</name>
</gene>
<keyword evidence="2" id="KW-1185">Reference proteome</keyword>
<dbReference type="EMBL" id="BRXS01000007">
    <property type="protein sequence ID" value="GLC27863.1"/>
    <property type="molecule type" value="Genomic_DNA"/>
</dbReference>
<evidence type="ECO:0000313" key="1">
    <source>
        <dbReference type="EMBL" id="GLC27863.1"/>
    </source>
</evidence>
<protein>
    <submittedName>
        <fullName evidence="1">Uncharacterized protein</fullName>
    </submittedName>
</protein>
<evidence type="ECO:0000313" key="2">
    <source>
        <dbReference type="Proteomes" id="UP001161325"/>
    </source>
</evidence>
<name>A0AA37QL85_9BACT</name>
<organism evidence="1 2">
    <name type="scientific">Roseisolibacter agri</name>
    <dbReference type="NCBI Taxonomy" id="2014610"/>
    <lineage>
        <taxon>Bacteria</taxon>
        <taxon>Pseudomonadati</taxon>
        <taxon>Gemmatimonadota</taxon>
        <taxon>Gemmatimonadia</taxon>
        <taxon>Gemmatimonadales</taxon>
        <taxon>Gemmatimonadaceae</taxon>
        <taxon>Roseisolibacter</taxon>
    </lineage>
</organism>
<accession>A0AA37QL85</accession>
<sequence>MALRRRSVLEQACVVLGTASLAVSPHVIASPVVSYAAAGPSARDTVAAHETRRAALLQRAEPCQYLAPGGYSKPGFDEFYELQNAGYAKPVPLTKAVSDFNVLARCSAIGRRQPPLTVTEVVAALRAWRCDAEPSVAPRQTCEQMREIARTGTVPVGGLLVEIGGVSDYRGYSVDAWEVHLKLGLDRDRRDTKGAADHSRLIRLAYIRSMPSDARAPKRAQ</sequence>
<reference evidence="1" key="1">
    <citation type="submission" date="2022-08" db="EMBL/GenBank/DDBJ databases">
        <title>Draft genome sequencing of Roseisolibacter agri AW1220.</title>
        <authorList>
            <person name="Tobiishi Y."/>
            <person name="Tonouchi A."/>
        </authorList>
    </citation>
    <scope>NUCLEOTIDE SEQUENCE</scope>
    <source>
        <strain evidence="1">AW1220</strain>
    </source>
</reference>
<dbReference type="AlphaFoldDB" id="A0AA37QL85"/>